<dbReference type="STRING" id="263475.AMD00_03345"/>
<dbReference type="AlphaFoldDB" id="A0A0M0LKC4"/>
<organism evidence="2 3">
    <name type="scientific">Viridibacillus arvi</name>
    <dbReference type="NCBI Taxonomy" id="263475"/>
    <lineage>
        <taxon>Bacteria</taxon>
        <taxon>Bacillati</taxon>
        <taxon>Bacillota</taxon>
        <taxon>Bacilli</taxon>
        <taxon>Bacillales</taxon>
        <taxon>Caryophanaceae</taxon>
        <taxon>Viridibacillus</taxon>
    </lineage>
</organism>
<accession>A0A0M0LKC4</accession>
<dbReference type="EMBL" id="LILB01000001">
    <property type="protein sequence ID" value="KOO51520.1"/>
    <property type="molecule type" value="Genomic_DNA"/>
</dbReference>
<sequence>MVNLDILKGVRELKKKVLPITSIILLMIAVYFYIGSRRYVFIDNLESFTAIPIVLLMGLGIYYILQRQENQYAHISFRFSISCIIIVLLLIFSFELYKPSFTLADAEVKVADKYGVKVITEKSGKIIYNTDVFAFHTDCYLIVGREGKKENRFLFYPYTGEMTKIENE</sequence>
<evidence type="ECO:0000313" key="3">
    <source>
        <dbReference type="Proteomes" id="UP000036867"/>
    </source>
</evidence>
<keyword evidence="1" id="KW-1133">Transmembrane helix</keyword>
<reference evidence="3" key="1">
    <citation type="submission" date="2015-08" db="EMBL/GenBank/DDBJ databases">
        <title>Fjat-10028 dsm 16317.</title>
        <authorList>
            <person name="Liu B."/>
            <person name="Wang J."/>
            <person name="Zhu Y."/>
            <person name="Liu G."/>
            <person name="Chen Q."/>
            <person name="Chen Z."/>
            <person name="Lan J."/>
            <person name="Che J."/>
            <person name="Ge C."/>
            <person name="Shi H."/>
            <person name="Pan Z."/>
            <person name="Liu X."/>
        </authorList>
    </citation>
    <scope>NUCLEOTIDE SEQUENCE [LARGE SCALE GENOMIC DNA]</scope>
    <source>
        <strain evidence="3">DSM 16317</strain>
    </source>
</reference>
<keyword evidence="1" id="KW-0472">Membrane</keyword>
<feature type="transmembrane region" description="Helical" evidence="1">
    <location>
        <begin position="77"/>
        <end position="97"/>
    </location>
</feature>
<feature type="transmembrane region" description="Helical" evidence="1">
    <location>
        <begin position="17"/>
        <end position="35"/>
    </location>
</feature>
<proteinExistence type="predicted"/>
<keyword evidence="1" id="KW-0812">Transmembrane</keyword>
<keyword evidence="3" id="KW-1185">Reference proteome</keyword>
<name>A0A0M0LKC4_9BACL</name>
<comment type="caution">
    <text evidence="2">The sequence shown here is derived from an EMBL/GenBank/DDBJ whole genome shotgun (WGS) entry which is preliminary data.</text>
</comment>
<gene>
    <name evidence="2" type="ORF">AMD00_03345</name>
</gene>
<dbReference type="OrthoDB" id="9960758at2"/>
<dbReference type="Proteomes" id="UP000036867">
    <property type="component" value="Unassembled WGS sequence"/>
</dbReference>
<evidence type="ECO:0000256" key="1">
    <source>
        <dbReference type="SAM" id="Phobius"/>
    </source>
</evidence>
<protein>
    <submittedName>
        <fullName evidence="2">Uncharacterized protein</fullName>
    </submittedName>
</protein>
<feature type="transmembrane region" description="Helical" evidence="1">
    <location>
        <begin position="47"/>
        <end position="65"/>
    </location>
</feature>
<evidence type="ECO:0000313" key="2">
    <source>
        <dbReference type="EMBL" id="KOO51520.1"/>
    </source>
</evidence>